<comment type="caution">
    <text evidence="3">The sequence shown here is derived from an EMBL/GenBank/DDBJ whole genome shotgun (WGS) entry which is preliminary data.</text>
</comment>
<evidence type="ECO:0000313" key="2">
    <source>
        <dbReference type="EMBL" id="CAD6915682.1"/>
    </source>
</evidence>
<reference evidence="2" key="3">
    <citation type="submission" date="2020-10" db="EMBL/GenBank/DDBJ databases">
        <authorList>
            <person name="Sedaghatjoo S."/>
        </authorList>
    </citation>
    <scope>NUCLEOTIDE SEQUENCE</scope>
    <source>
        <strain evidence="2">AZH3</strain>
    </source>
</reference>
<evidence type="ECO:0000313" key="3">
    <source>
        <dbReference type="EMBL" id="KAE8240767.1"/>
    </source>
</evidence>
<dbReference type="EMBL" id="CAJHJG010001890">
    <property type="protein sequence ID" value="CAD6915682.1"/>
    <property type="molecule type" value="Genomic_DNA"/>
</dbReference>
<name>A0A177T127_9BASI</name>
<keyword evidence="5" id="KW-1185">Reference proteome</keyword>
<evidence type="ECO:0000256" key="1">
    <source>
        <dbReference type="SAM" id="MobiDB-lite"/>
    </source>
</evidence>
<dbReference type="Proteomes" id="UP000077671">
    <property type="component" value="Unassembled WGS sequence"/>
</dbReference>
<reference evidence="3" key="2">
    <citation type="journal article" date="2019" name="IMA Fungus">
        <title>Genome sequencing and comparison of five Tilletia species to identify candidate genes for the detection of regulated species infecting wheat.</title>
        <authorList>
            <person name="Nguyen H.D.T."/>
            <person name="Sultana T."/>
            <person name="Kesanakurti P."/>
            <person name="Hambleton S."/>
        </authorList>
    </citation>
    <scope>NUCLEOTIDE SEQUENCE</scope>
    <source>
        <strain evidence="3">DAOMC 238032</strain>
    </source>
</reference>
<proteinExistence type="predicted"/>
<organism evidence="3 4">
    <name type="scientific">Tilletia caries</name>
    <name type="common">wheat bunt fungus</name>
    <dbReference type="NCBI Taxonomy" id="13290"/>
    <lineage>
        <taxon>Eukaryota</taxon>
        <taxon>Fungi</taxon>
        <taxon>Dikarya</taxon>
        <taxon>Basidiomycota</taxon>
        <taxon>Ustilaginomycotina</taxon>
        <taxon>Exobasidiomycetes</taxon>
        <taxon>Tilletiales</taxon>
        <taxon>Tilletiaceae</taxon>
        <taxon>Tilletia</taxon>
    </lineage>
</organism>
<feature type="region of interest" description="Disordered" evidence="1">
    <location>
        <begin position="39"/>
        <end position="84"/>
    </location>
</feature>
<protein>
    <submittedName>
        <fullName evidence="3">Uncharacterized protein</fullName>
    </submittedName>
</protein>
<gene>
    <name evidence="3" type="ORF">A4X03_0g8380</name>
    <name evidence="2" type="ORF">JKIAZH3_G7031</name>
</gene>
<reference evidence="3" key="1">
    <citation type="submission" date="2016-04" db="EMBL/GenBank/DDBJ databases">
        <authorList>
            <person name="Nguyen H.D."/>
            <person name="Kesanakurti P."/>
            <person name="Cullis J."/>
            <person name="Levesque C.A."/>
            <person name="Hambleton S."/>
        </authorList>
    </citation>
    <scope>NUCLEOTIDE SEQUENCE</scope>
    <source>
        <strain evidence="3">DAOMC 238032</strain>
    </source>
</reference>
<evidence type="ECO:0000313" key="4">
    <source>
        <dbReference type="Proteomes" id="UP000077671"/>
    </source>
</evidence>
<dbReference type="EMBL" id="LWDD02002486">
    <property type="protein sequence ID" value="KAE8240767.1"/>
    <property type="molecule type" value="Genomic_DNA"/>
</dbReference>
<dbReference type="Proteomes" id="UP000836402">
    <property type="component" value="Unassembled WGS sequence"/>
</dbReference>
<sequence>MSIRTAQVRTPPRHLPTLRVCDRSSFFTLLHAPEEQQEADIPISGGSGEHATSSSPGKLARAASRSIKPKKRCRDPFGTHPTAPRIQAALNPSAPGVVPSSSATTVSGRARMPVAFDIGGGGGEWMHGLEDEMFGGESEPVAFSDWQDLIPSVLKALNPSREVYLASETCRDSVTCIEAVNTVGKRIEPMIIIAAAQHSEA</sequence>
<evidence type="ECO:0000313" key="5">
    <source>
        <dbReference type="Proteomes" id="UP000836402"/>
    </source>
</evidence>
<accession>A0A177T127</accession>
<dbReference type="AlphaFoldDB" id="A0A177T127"/>